<dbReference type="EMBL" id="VKGK01000057">
    <property type="protein sequence ID" value="TRY10628.1"/>
    <property type="molecule type" value="Genomic_DNA"/>
</dbReference>
<accession>A0A553JDT9</accession>
<evidence type="ECO:0000313" key="1">
    <source>
        <dbReference type="EMBL" id="TRY10628.1"/>
    </source>
</evidence>
<reference evidence="2" key="1">
    <citation type="submission" date="2019-07" db="EMBL/GenBank/DDBJ databases">
        <title>Shewanella sp. YLB-08 draft genomic sequence.</title>
        <authorList>
            <person name="Yu L."/>
        </authorList>
    </citation>
    <scope>NUCLEOTIDE SEQUENCE [LARGE SCALE GENOMIC DNA]</scope>
    <source>
        <strain evidence="2">JCM 20706</strain>
    </source>
</reference>
<proteinExistence type="predicted"/>
<keyword evidence="2" id="KW-1185">Reference proteome</keyword>
<dbReference type="RefSeq" id="WP_144042875.1">
    <property type="nucleotide sequence ID" value="NZ_BMPL01000011.1"/>
</dbReference>
<comment type="caution">
    <text evidence="1">The sequence shown here is derived from an EMBL/GenBank/DDBJ whole genome shotgun (WGS) entry which is preliminary data.</text>
</comment>
<dbReference type="AlphaFoldDB" id="A0A553JDT9"/>
<gene>
    <name evidence="1" type="ORF">FN961_25060</name>
</gene>
<dbReference type="Pfam" id="PF07030">
    <property type="entry name" value="Phage_Mu_Gp36"/>
    <property type="match status" value="1"/>
</dbReference>
<name>A0A553JDT9_SHEHA</name>
<sequence length="149" mass="15686">MSGSVLISGVYATSGQMIARFGEDELISLTDRDGSVGGIASNVLDVAIKDATALINGYLAGRYTLPLATPPAMLERLCCDIARYGLYDNGASEQVSKRFDDAVRFLEMVAAGKITLGITTQGGSPVSNDLPTIESDGAVFNRRNSTGFI</sequence>
<dbReference type="OrthoDB" id="9812088at2"/>
<dbReference type="InterPro" id="IPR009752">
    <property type="entry name" value="Phage_Mu_GpJ"/>
</dbReference>
<evidence type="ECO:0000313" key="2">
    <source>
        <dbReference type="Proteomes" id="UP000318126"/>
    </source>
</evidence>
<dbReference type="Proteomes" id="UP000318126">
    <property type="component" value="Unassembled WGS sequence"/>
</dbReference>
<organism evidence="1 2">
    <name type="scientific">Shewanella hanedai</name>
    <name type="common">Alteromonas hanedai</name>
    <dbReference type="NCBI Taxonomy" id="25"/>
    <lineage>
        <taxon>Bacteria</taxon>
        <taxon>Pseudomonadati</taxon>
        <taxon>Pseudomonadota</taxon>
        <taxon>Gammaproteobacteria</taxon>
        <taxon>Alteromonadales</taxon>
        <taxon>Shewanellaceae</taxon>
        <taxon>Shewanella</taxon>
    </lineage>
</organism>
<protein>
    <submittedName>
        <fullName evidence="1">DUF1320 domain-containing protein</fullName>
    </submittedName>
</protein>